<dbReference type="Proteomes" id="UP000580718">
    <property type="component" value="Unassembled WGS sequence"/>
</dbReference>
<evidence type="ECO:0000313" key="3">
    <source>
        <dbReference type="Proteomes" id="UP000580718"/>
    </source>
</evidence>
<accession>A0A839YA11</accession>
<gene>
    <name evidence="2" type="ORF">FHX36_002328</name>
</gene>
<name>A0A839YA11_9ACTN</name>
<dbReference type="AlphaFoldDB" id="A0A839YA11"/>
<keyword evidence="2" id="KW-0540">Nuclease</keyword>
<dbReference type="InterPro" id="IPR011335">
    <property type="entry name" value="Restrct_endonuc-II-like"/>
</dbReference>
<sequence>MRQHGRFVARVDFAWPAQRVAVEYDGLWHRDPRQFAADRARLNRLTAAGWRVVFVTAADLHRPGDVIARVAAALAVVR</sequence>
<keyword evidence="2" id="KW-0378">Hydrolase</keyword>
<protein>
    <submittedName>
        <fullName evidence="2">Very-short-patch-repair endonuclease</fullName>
    </submittedName>
</protein>
<dbReference type="GO" id="GO:0004519">
    <property type="term" value="F:endonuclease activity"/>
    <property type="evidence" value="ECO:0007669"/>
    <property type="project" value="UniProtKB-KW"/>
</dbReference>
<dbReference type="SUPFAM" id="SSF52980">
    <property type="entry name" value="Restriction endonuclease-like"/>
    <property type="match status" value="1"/>
</dbReference>
<dbReference type="InterPro" id="IPR007569">
    <property type="entry name" value="DUF559"/>
</dbReference>
<dbReference type="Gene3D" id="3.40.960.10">
    <property type="entry name" value="VSR Endonuclease"/>
    <property type="match status" value="1"/>
</dbReference>
<reference evidence="2 3" key="1">
    <citation type="submission" date="2020-08" db="EMBL/GenBank/DDBJ databases">
        <title>Sequencing the genomes of 1000 actinobacteria strains.</title>
        <authorList>
            <person name="Klenk H.-P."/>
        </authorList>
    </citation>
    <scope>NUCLEOTIDE SEQUENCE [LARGE SCALE GENOMIC DNA]</scope>
    <source>
        <strain evidence="2 3">DSM 16678</strain>
    </source>
</reference>
<dbReference type="Pfam" id="PF04480">
    <property type="entry name" value="DUF559"/>
    <property type="match status" value="1"/>
</dbReference>
<feature type="domain" description="DUF559" evidence="1">
    <location>
        <begin position="11"/>
        <end position="72"/>
    </location>
</feature>
<evidence type="ECO:0000259" key="1">
    <source>
        <dbReference type="Pfam" id="PF04480"/>
    </source>
</evidence>
<keyword evidence="2" id="KW-0255">Endonuclease</keyword>
<dbReference type="RefSeq" id="WP_246405463.1">
    <property type="nucleotide sequence ID" value="NZ_JACIBU010000001.1"/>
</dbReference>
<evidence type="ECO:0000313" key="2">
    <source>
        <dbReference type="EMBL" id="MBB3676593.1"/>
    </source>
</evidence>
<comment type="caution">
    <text evidence="2">The sequence shown here is derived from an EMBL/GenBank/DDBJ whole genome shotgun (WGS) entry which is preliminary data.</text>
</comment>
<proteinExistence type="predicted"/>
<dbReference type="EMBL" id="JACIBU010000001">
    <property type="protein sequence ID" value="MBB3676593.1"/>
    <property type="molecule type" value="Genomic_DNA"/>
</dbReference>
<organism evidence="2 3">
    <name type="scientific">Modestobacter versicolor</name>
    <dbReference type="NCBI Taxonomy" id="429133"/>
    <lineage>
        <taxon>Bacteria</taxon>
        <taxon>Bacillati</taxon>
        <taxon>Actinomycetota</taxon>
        <taxon>Actinomycetes</taxon>
        <taxon>Geodermatophilales</taxon>
        <taxon>Geodermatophilaceae</taxon>
        <taxon>Modestobacter</taxon>
    </lineage>
</organism>